<feature type="compositionally biased region" description="Low complexity" evidence="1">
    <location>
        <begin position="20"/>
        <end position="40"/>
    </location>
</feature>
<proteinExistence type="predicted"/>
<feature type="compositionally biased region" description="Polar residues" evidence="1">
    <location>
        <begin position="57"/>
        <end position="68"/>
    </location>
</feature>
<dbReference type="EMBL" id="WNWS01000034">
    <property type="protein sequence ID" value="KAE9986147.1"/>
    <property type="molecule type" value="Genomic_DNA"/>
</dbReference>
<sequence length="244" mass="27582">MHDKWDQEDCGQEQDRIPHQQEQGQKEQGQQQQAQLPQGETTPAQEQQDGEMPPEQGQMQPWQPQIAPTQAPDPPQMFLAQIAQYGHVLAPTSAAQFTQGQQTSVDVAQVGELQPTTHQQSIQTEQATQDQMTQAQIDDAIADRLWPDDEYLNAQERADLVRRDAEYENRMQHASGRRVESYLSGPVPEFTDPSFASRGLSVESFRAPDGLYVCARCQLAWEGTVYGRAELMRHFSAHGFFLEM</sequence>
<evidence type="ECO:0000256" key="1">
    <source>
        <dbReference type="SAM" id="MobiDB-lite"/>
    </source>
</evidence>
<gene>
    <name evidence="2" type="ORF">EG328_006409</name>
</gene>
<dbReference type="Proteomes" id="UP000447873">
    <property type="component" value="Unassembled WGS sequence"/>
</dbReference>
<name>A0A8H3VA81_VENIN</name>
<comment type="caution">
    <text evidence="2">The sequence shown here is derived from an EMBL/GenBank/DDBJ whole genome shotgun (WGS) entry which is preliminary data.</text>
</comment>
<reference evidence="2 3" key="1">
    <citation type="submission" date="2018-12" db="EMBL/GenBank/DDBJ databases">
        <title>Venturia inaequalis Genome Resource.</title>
        <authorList>
            <person name="Lichtner F.J."/>
        </authorList>
    </citation>
    <scope>NUCLEOTIDE SEQUENCE [LARGE SCALE GENOMIC DNA]</scope>
    <source>
        <strain evidence="2 3">120213</strain>
    </source>
</reference>
<accession>A0A8H3VA81</accession>
<feature type="compositionally biased region" description="Basic and acidic residues" evidence="1">
    <location>
        <begin position="1"/>
        <end position="19"/>
    </location>
</feature>
<organism evidence="2 3">
    <name type="scientific">Venturia inaequalis</name>
    <name type="common">Apple scab fungus</name>
    <dbReference type="NCBI Taxonomy" id="5025"/>
    <lineage>
        <taxon>Eukaryota</taxon>
        <taxon>Fungi</taxon>
        <taxon>Dikarya</taxon>
        <taxon>Ascomycota</taxon>
        <taxon>Pezizomycotina</taxon>
        <taxon>Dothideomycetes</taxon>
        <taxon>Pleosporomycetidae</taxon>
        <taxon>Venturiales</taxon>
        <taxon>Venturiaceae</taxon>
        <taxon>Venturia</taxon>
    </lineage>
</organism>
<evidence type="ECO:0000313" key="3">
    <source>
        <dbReference type="Proteomes" id="UP000447873"/>
    </source>
</evidence>
<feature type="region of interest" description="Disordered" evidence="1">
    <location>
        <begin position="1"/>
        <end position="73"/>
    </location>
</feature>
<protein>
    <submittedName>
        <fullName evidence="2">Uncharacterized protein</fullName>
    </submittedName>
</protein>
<evidence type="ECO:0000313" key="2">
    <source>
        <dbReference type="EMBL" id="KAE9986147.1"/>
    </source>
</evidence>
<dbReference type="AlphaFoldDB" id="A0A8H3VA81"/>